<keyword evidence="1" id="KW-0540">Nuclease</keyword>
<keyword evidence="2" id="KW-1185">Reference proteome</keyword>
<evidence type="ECO:0000313" key="1">
    <source>
        <dbReference type="EMBL" id="MCQ4333476.1"/>
    </source>
</evidence>
<dbReference type="Proteomes" id="UP001139494">
    <property type="component" value="Unassembled WGS sequence"/>
</dbReference>
<dbReference type="RefSeq" id="WP_256029499.1">
    <property type="nucleotide sequence ID" value="NZ_JAHLKM010000008.1"/>
</dbReference>
<keyword evidence="1" id="KW-0255">Endonuclease</keyword>
<dbReference type="Pfam" id="PF18780">
    <property type="entry name" value="HNH_repeat"/>
    <property type="match status" value="1"/>
</dbReference>
<dbReference type="InterPro" id="IPR041025">
    <property type="entry name" value="HNH_repeat"/>
</dbReference>
<dbReference type="EMBL" id="JAHLKM010000008">
    <property type="protein sequence ID" value="MCQ4333476.1"/>
    <property type="molecule type" value="Genomic_DNA"/>
</dbReference>
<name>A0A9R1D5U1_9EURY</name>
<sequence>MATTTEAECLDALREAAERLGESPTKKQYDELGLTPASTTICRILGSWNEAKGRAGLRTYTQDENGGIDVQPKPESVTIPDNEDWADLTAQQRWYYKNKQDRIETKECRRKQLREWFSQLKRKQYACERCAEGRSAAIDFHHPESKVAGVSQMVNHGYSKRRIRAEIERCTVLCANCHRKEHDEISKPVTPKDPERIEATIRNTSDTRIRKQRRAWVTAYKYHSDGCARCDASDPACLDFHHEGEKTVGIARMLSERRSLDDIRREIDNCVLLCANCHRVEHHARRKTDSV</sequence>
<proteinExistence type="predicted"/>
<evidence type="ECO:0000313" key="2">
    <source>
        <dbReference type="Proteomes" id="UP001139494"/>
    </source>
</evidence>
<accession>A0A9R1D5U1</accession>
<dbReference type="AlphaFoldDB" id="A0A9R1D5U1"/>
<gene>
    <name evidence="1" type="ORF">KM295_08275</name>
</gene>
<dbReference type="GO" id="GO:0004519">
    <property type="term" value="F:endonuclease activity"/>
    <property type="evidence" value="ECO:0007669"/>
    <property type="project" value="UniProtKB-KW"/>
</dbReference>
<keyword evidence="1" id="KW-0378">Hydrolase</keyword>
<comment type="caution">
    <text evidence="1">The sequence shown here is derived from an EMBL/GenBank/DDBJ whole genome shotgun (WGS) entry which is preliminary data.</text>
</comment>
<reference evidence="1" key="1">
    <citation type="journal article" date="2023" name="Front. Microbiol.">
        <title>Genomic-based phylogenetic and metabolic analyses of the genus Natronomonas, and description of Natronomonas aquatica sp. nov.</title>
        <authorList>
            <person name="Garcia-Roldan A."/>
            <person name="Duran-Viseras A."/>
            <person name="de la Haba R.R."/>
            <person name="Corral P."/>
            <person name="Sanchez-Porro C."/>
            <person name="Ventosa A."/>
        </authorList>
    </citation>
    <scope>NUCLEOTIDE SEQUENCE</scope>
    <source>
        <strain evidence="1">F2-12</strain>
    </source>
</reference>
<organism evidence="1 2">
    <name type="scientific">Natronomonas aquatica</name>
    <dbReference type="NCBI Taxonomy" id="2841590"/>
    <lineage>
        <taxon>Archaea</taxon>
        <taxon>Methanobacteriati</taxon>
        <taxon>Methanobacteriota</taxon>
        <taxon>Stenosarchaea group</taxon>
        <taxon>Halobacteria</taxon>
        <taxon>Halobacteriales</taxon>
        <taxon>Natronomonadaceae</taxon>
        <taxon>Natronomonas</taxon>
    </lineage>
</organism>
<protein>
    <submittedName>
        <fullName evidence="1">HNH endonuclease</fullName>
    </submittedName>
</protein>